<gene>
    <name evidence="2" type="ORF">Q664_52025</name>
</gene>
<accession>A0A084SEN0</accession>
<dbReference type="SMART" id="SM00645">
    <property type="entry name" value="Pept_C1"/>
    <property type="match status" value="1"/>
</dbReference>
<proteinExistence type="predicted"/>
<protein>
    <recommendedName>
        <fullName evidence="1">Peptidase C1A papain C-terminal domain-containing protein</fullName>
    </recommendedName>
</protein>
<dbReference type="RefSeq" id="WP_043414463.1">
    <property type="nucleotide sequence ID" value="NZ_JPMI01000423.1"/>
</dbReference>
<dbReference type="PROSITE" id="PS00639">
    <property type="entry name" value="THIOL_PROTEASE_HIS"/>
    <property type="match status" value="1"/>
</dbReference>
<dbReference type="InterPro" id="IPR025660">
    <property type="entry name" value="Pept_his_AS"/>
</dbReference>
<dbReference type="Proteomes" id="UP000028547">
    <property type="component" value="Unassembled WGS sequence"/>
</dbReference>
<dbReference type="Gene3D" id="3.90.70.10">
    <property type="entry name" value="Cysteine proteinases"/>
    <property type="match status" value="1"/>
</dbReference>
<dbReference type="CDD" id="cd02619">
    <property type="entry name" value="Peptidase_C1"/>
    <property type="match status" value="1"/>
</dbReference>
<feature type="domain" description="Peptidase C1A papain C-terminal" evidence="1">
    <location>
        <begin position="91"/>
        <end position="344"/>
    </location>
</feature>
<dbReference type="InterPro" id="IPR000668">
    <property type="entry name" value="Peptidase_C1A_C"/>
</dbReference>
<dbReference type="SUPFAM" id="SSF54001">
    <property type="entry name" value="Cysteine proteinases"/>
    <property type="match status" value="1"/>
</dbReference>
<organism evidence="2 3">
    <name type="scientific">Archangium violaceum Cb vi76</name>
    <dbReference type="NCBI Taxonomy" id="1406225"/>
    <lineage>
        <taxon>Bacteria</taxon>
        <taxon>Pseudomonadati</taxon>
        <taxon>Myxococcota</taxon>
        <taxon>Myxococcia</taxon>
        <taxon>Myxococcales</taxon>
        <taxon>Cystobacterineae</taxon>
        <taxon>Archangiaceae</taxon>
        <taxon>Archangium</taxon>
    </lineage>
</organism>
<dbReference type="GO" id="GO:0008234">
    <property type="term" value="F:cysteine-type peptidase activity"/>
    <property type="evidence" value="ECO:0007669"/>
    <property type="project" value="InterPro"/>
</dbReference>
<sequence>MQSAGWHRKSSWIVLTSIFMGVVGCEPPEPGEPPSTPVLVHQFLRQGNATFVERSDGVRTPTVDVSYFRPTPEALAGSTPVTEAGFGTLAAPTSYSLAAWQTPIRNQADRGTCGVFSSAAAIEARYRRDYGISVDLSEQYLMHLVKSTSLDYPRTYQYENQSSYWYGAGSHSLSLTLSYALPLESEVPYRNQAGMDAVRRSIPAAGELIWSGNPAQNPTTQAQIDAFEYSPLYIPLSARNNARYGVSSYTLLDGAQARDTALIENYISSNREVAIDVSLNWRYNSTTGIHEYDSTANGGGHSMLIIGYDRSQQYFLLKNSWGGSEYVKVSYQFIQNASYGAAVINSVRDPNSPVRKGQWLGTWDMNHDGWAGKLVVRRIPHPATAATRLGSYYSGSTGRNVNGYLVDDNRGIYFRVADTTSDTAPGTMTGQLFQMYIHGWDPQDASGYAWDAGNTRYGSVLKRSGLSIPYGNSFTASRWMGTWNMNHDGWRGQLQLTSYSTSGSLWGTYTPNGGTPVNVTGTFDTARPTTATFAVHNSGGAQYFYVHHFGWSQSFFAGWTYWNGYPYGVQGSK</sequence>
<name>A0A084SEN0_9BACT</name>
<evidence type="ECO:0000259" key="1">
    <source>
        <dbReference type="SMART" id="SM00645"/>
    </source>
</evidence>
<dbReference type="GO" id="GO:0006508">
    <property type="term" value="P:proteolysis"/>
    <property type="evidence" value="ECO:0007669"/>
    <property type="project" value="InterPro"/>
</dbReference>
<dbReference type="InterPro" id="IPR038765">
    <property type="entry name" value="Papain-like_cys_pep_sf"/>
</dbReference>
<evidence type="ECO:0000313" key="2">
    <source>
        <dbReference type="EMBL" id="KFA86915.1"/>
    </source>
</evidence>
<evidence type="ECO:0000313" key="3">
    <source>
        <dbReference type="Proteomes" id="UP000028547"/>
    </source>
</evidence>
<reference evidence="2 3" key="1">
    <citation type="submission" date="2014-07" db="EMBL/GenBank/DDBJ databases">
        <title>Draft Genome Sequence of Gephyronic Acid Producer, Cystobacter violaceus Strain Cb vi76.</title>
        <authorList>
            <person name="Stevens D.C."/>
            <person name="Young J."/>
            <person name="Carmichael R."/>
            <person name="Tan J."/>
            <person name="Taylor R.E."/>
        </authorList>
    </citation>
    <scope>NUCLEOTIDE SEQUENCE [LARGE SCALE GENOMIC DNA]</scope>
    <source>
        <strain evidence="2 3">Cb vi76</strain>
    </source>
</reference>
<dbReference type="Pfam" id="PF00112">
    <property type="entry name" value="Peptidase_C1"/>
    <property type="match status" value="1"/>
</dbReference>
<comment type="caution">
    <text evidence="2">The sequence shown here is derived from an EMBL/GenBank/DDBJ whole genome shotgun (WGS) entry which is preliminary data.</text>
</comment>
<dbReference type="AlphaFoldDB" id="A0A084SEN0"/>
<dbReference type="EMBL" id="JPMI01000423">
    <property type="protein sequence ID" value="KFA86915.1"/>
    <property type="molecule type" value="Genomic_DNA"/>
</dbReference>